<sequence length="231" mass="24605">MTPPHTQITIVLFPNVTQLDFTGPAQVFAKMANTTVELVAASTDPVPTDCGWSVVPTSTWNTAPPCTVLMVPGGQGAFDAMLEPATLDFVRAQAQGADWITSVCTGSFVLGAAGLLTGKRATSHWGSLHLLRHFGAHPISERVVRDTTTITGAGVSSGIDFALSLAARLHGQSAAERIQLGIEYDPQPPFSTGSPDRAPAEWVKQVRDHADANRAPMVRRAADRLRTDDHT</sequence>
<dbReference type="SUPFAM" id="SSF52317">
    <property type="entry name" value="Class I glutamine amidotransferase-like"/>
    <property type="match status" value="1"/>
</dbReference>
<dbReference type="GO" id="GO:0006355">
    <property type="term" value="P:regulation of DNA-templated transcription"/>
    <property type="evidence" value="ECO:0007669"/>
    <property type="project" value="TreeGrafter"/>
</dbReference>
<dbReference type="RefSeq" id="WP_285759929.1">
    <property type="nucleotide sequence ID" value="NZ_BSQG01000004.1"/>
</dbReference>
<evidence type="ECO:0000313" key="4">
    <source>
        <dbReference type="Proteomes" id="UP001165092"/>
    </source>
</evidence>
<comment type="caution">
    <text evidence="3">The sequence shown here is derived from an EMBL/GenBank/DDBJ whole genome shotgun (WGS) entry which is preliminary data.</text>
</comment>
<feature type="compositionally biased region" description="Basic and acidic residues" evidence="1">
    <location>
        <begin position="220"/>
        <end position="231"/>
    </location>
</feature>
<evidence type="ECO:0000313" key="3">
    <source>
        <dbReference type="EMBL" id="GLU48453.1"/>
    </source>
</evidence>
<reference evidence="3" key="1">
    <citation type="submission" date="2023-02" db="EMBL/GenBank/DDBJ databases">
        <title>Nocardiopsis ansamitocini NBRC 112285.</title>
        <authorList>
            <person name="Ichikawa N."/>
            <person name="Sato H."/>
            <person name="Tonouchi N."/>
        </authorList>
    </citation>
    <scope>NUCLEOTIDE SEQUENCE</scope>
    <source>
        <strain evidence="3">NBRC 112285</strain>
    </source>
</reference>
<keyword evidence="4" id="KW-1185">Reference proteome</keyword>
<name>A0A9W6UJF4_9ACTN</name>
<dbReference type="PANTHER" id="PTHR43130">
    <property type="entry name" value="ARAC-FAMILY TRANSCRIPTIONAL REGULATOR"/>
    <property type="match status" value="1"/>
</dbReference>
<dbReference type="AlphaFoldDB" id="A0A9W6UJF4"/>
<dbReference type="EMBL" id="BSQG01000004">
    <property type="protein sequence ID" value="GLU48453.1"/>
    <property type="molecule type" value="Genomic_DNA"/>
</dbReference>
<accession>A0A9W6UJF4</accession>
<feature type="domain" description="DJ-1/PfpI" evidence="2">
    <location>
        <begin position="7"/>
        <end position="166"/>
    </location>
</feature>
<dbReference type="InterPro" id="IPR029062">
    <property type="entry name" value="Class_I_gatase-like"/>
</dbReference>
<proteinExistence type="predicted"/>
<dbReference type="Proteomes" id="UP001165092">
    <property type="component" value="Unassembled WGS sequence"/>
</dbReference>
<organism evidence="3 4">
    <name type="scientific">Nocardiopsis ansamitocini</name>
    <dbReference type="NCBI Taxonomy" id="1670832"/>
    <lineage>
        <taxon>Bacteria</taxon>
        <taxon>Bacillati</taxon>
        <taxon>Actinomycetota</taxon>
        <taxon>Actinomycetes</taxon>
        <taxon>Streptosporangiales</taxon>
        <taxon>Nocardiopsidaceae</taxon>
        <taxon>Nocardiopsis</taxon>
    </lineage>
</organism>
<evidence type="ECO:0000256" key="1">
    <source>
        <dbReference type="SAM" id="MobiDB-lite"/>
    </source>
</evidence>
<protein>
    <submittedName>
        <fullName evidence="3">Dimethylglycine dehydrogenase</fullName>
    </submittedName>
</protein>
<gene>
    <name evidence="3" type="ORF">Nans01_28040</name>
</gene>
<dbReference type="CDD" id="cd03139">
    <property type="entry name" value="GATase1_PfpI_2"/>
    <property type="match status" value="1"/>
</dbReference>
<dbReference type="PANTHER" id="PTHR43130:SF2">
    <property type="entry name" value="DJ-1_PFPI DOMAIN-CONTAINING PROTEIN"/>
    <property type="match status" value="1"/>
</dbReference>
<feature type="region of interest" description="Disordered" evidence="1">
    <location>
        <begin position="208"/>
        <end position="231"/>
    </location>
</feature>
<dbReference type="InterPro" id="IPR052158">
    <property type="entry name" value="INH-QAR"/>
</dbReference>
<dbReference type="Pfam" id="PF01965">
    <property type="entry name" value="DJ-1_PfpI"/>
    <property type="match status" value="1"/>
</dbReference>
<evidence type="ECO:0000259" key="2">
    <source>
        <dbReference type="Pfam" id="PF01965"/>
    </source>
</evidence>
<dbReference type="InterPro" id="IPR002818">
    <property type="entry name" value="DJ-1/PfpI"/>
</dbReference>
<dbReference type="Gene3D" id="3.40.50.880">
    <property type="match status" value="1"/>
</dbReference>